<name>A0A9W8SI99_9HYPO</name>
<organism evidence="2 3">
    <name type="scientific">Fusarium torreyae</name>
    <dbReference type="NCBI Taxonomy" id="1237075"/>
    <lineage>
        <taxon>Eukaryota</taxon>
        <taxon>Fungi</taxon>
        <taxon>Dikarya</taxon>
        <taxon>Ascomycota</taxon>
        <taxon>Pezizomycotina</taxon>
        <taxon>Sordariomycetes</taxon>
        <taxon>Hypocreomycetidae</taxon>
        <taxon>Hypocreales</taxon>
        <taxon>Nectriaceae</taxon>
        <taxon>Fusarium</taxon>
    </lineage>
</organism>
<keyword evidence="3" id="KW-1185">Reference proteome</keyword>
<comment type="caution">
    <text evidence="2">The sequence shown here is derived from an EMBL/GenBank/DDBJ whole genome shotgun (WGS) entry which is preliminary data.</text>
</comment>
<proteinExistence type="predicted"/>
<evidence type="ECO:0000256" key="1">
    <source>
        <dbReference type="SAM" id="MobiDB-lite"/>
    </source>
</evidence>
<accession>A0A9W8SI99</accession>
<feature type="compositionally biased region" description="Low complexity" evidence="1">
    <location>
        <begin position="306"/>
        <end position="327"/>
    </location>
</feature>
<dbReference type="OrthoDB" id="273010at2759"/>
<evidence type="ECO:0000313" key="2">
    <source>
        <dbReference type="EMBL" id="KAJ4272260.1"/>
    </source>
</evidence>
<feature type="region of interest" description="Disordered" evidence="1">
    <location>
        <begin position="303"/>
        <end position="338"/>
    </location>
</feature>
<dbReference type="Proteomes" id="UP001152049">
    <property type="component" value="Unassembled WGS sequence"/>
</dbReference>
<feature type="region of interest" description="Disordered" evidence="1">
    <location>
        <begin position="1"/>
        <end position="20"/>
    </location>
</feature>
<sequence length="338" mass="37199">MDTTHGTVESHPVMRETERDDVFKHDPSISDIENHYRAHFDYGPLSIPSTCSGSECLSKTDPVAPQKTYKAVSPLHESEAGPSTPSAFDGRPLNRKDVEAHMSVSPLQTPAIDGIGSNSATPNALNVNNQLVEAISRNIVQQLQMLSVKDKAIGALHSFKQPAYQLSESLQNESRTPSQREALGLFTQELRQHVEQTGAKGELPISTPTPPHSSASLHTISALLPFRSEFKAAGLAITSKDQAKSSFRLTTSAKARATPDQTLRFRAKQPHLSQMGRNPGCQSSCTEIPFPVTKDMDEWRYAMVEQDQPQQQQTTTTPQESQTQCTPCHPGDMSQWRD</sequence>
<dbReference type="AlphaFoldDB" id="A0A9W8SI99"/>
<evidence type="ECO:0000313" key="3">
    <source>
        <dbReference type="Proteomes" id="UP001152049"/>
    </source>
</evidence>
<dbReference type="EMBL" id="JAOQAZ010000001">
    <property type="protein sequence ID" value="KAJ4272260.1"/>
    <property type="molecule type" value="Genomic_DNA"/>
</dbReference>
<protein>
    <submittedName>
        <fullName evidence="2">Uncharacterized protein</fullName>
    </submittedName>
</protein>
<reference evidence="2" key="1">
    <citation type="submission" date="2022-09" db="EMBL/GenBank/DDBJ databases">
        <title>Fusarium specimens isolated from Avocado Roots.</title>
        <authorList>
            <person name="Stajich J."/>
            <person name="Roper C."/>
            <person name="Heimlech-Rivalta G."/>
        </authorList>
    </citation>
    <scope>NUCLEOTIDE SEQUENCE</scope>
    <source>
        <strain evidence="2">CF00136</strain>
    </source>
</reference>
<gene>
    <name evidence="2" type="ORF">NW762_000971</name>
</gene>